<protein>
    <submittedName>
        <fullName evidence="1">Uncharacterized protein</fullName>
    </submittedName>
</protein>
<proteinExistence type="predicted"/>
<dbReference type="InParanoid" id="A0A1D6IZI5"/>
<sequence length="76" mass="8972">MLFYSYHLLLNSKRMLVLQTKKGVNVCPQVFCRLCLRSPRYAAHLLILLYALRARLRACCPFFFFDKLILFEIASI</sequence>
<dbReference type="AlphaFoldDB" id="A0A1D6IZI5"/>
<reference evidence="1" key="1">
    <citation type="submission" date="2015-12" db="EMBL/GenBank/DDBJ databases">
        <title>Update maize B73 reference genome by single molecule sequencing technologies.</title>
        <authorList>
            <consortium name="Maize Genome Sequencing Project"/>
            <person name="Ware D."/>
        </authorList>
    </citation>
    <scope>NUCLEOTIDE SEQUENCE</scope>
    <source>
        <tissue evidence="1">Seedling</tissue>
    </source>
</reference>
<gene>
    <name evidence="1" type="ORF">ZEAMMB73_Zm00001d024475</name>
</gene>
<evidence type="ECO:0000313" key="1">
    <source>
        <dbReference type="EMBL" id="AQK41274.1"/>
    </source>
</evidence>
<accession>A0A1D6IZI5</accession>
<name>A0A1D6IZI5_MAIZE</name>
<organism evidence="1">
    <name type="scientific">Zea mays</name>
    <name type="common">Maize</name>
    <dbReference type="NCBI Taxonomy" id="4577"/>
    <lineage>
        <taxon>Eukaryota</taxon>
        <taxon>Viridiplantae</taxon>
        <taxon>Streptophyta</taxon>
        <taxon>Embryophyta</taxon>
        <taxon>Tracheophyta</taxon>
        <taxon>Spermatophyta</taxon>
        <taxon>Magnoliopsida</taxon>
        <taxon>Liliopsida</taxon>
        <taxon>Poales</taxon>
        <taxon>Poaceae</taxon>
        <taxon>PACMAD clade</taxon>
        <taxon>Panicoideae</taxon>
        <taxon>Andropogonodae</taxon>
        <taxon>Andropogoneae</taxon>
        <taxon>Tripsacinae</taxon>
        <taxon>Zea</taxon>
    </lineage>
</organism>
<dbReference type="EMBL" id="CM000786">
    <property type="protein sequence ID" value="AQK41274.1"/>
    <property type="molecule type" value="Genomic_DNA"/>
</dbReference>